<keyword evidence="2" id="KW-1185">Reference proteome</keyword>
<accession>A0A1I5DXQ9</accession>
<dbReference type="EMBL" id="FOVJ01000006">
    <property type="protein sequence ID" value="SFO04054.1"/>
    <property type="molecule type" value="Genomic_DNA"/>
</dbReference>
<dbReference type="AlphaFoldDB" id="A0A1I5DXQ9"/>
<proteinExistence type="predicted"/>
<evidence type="ECO:0000313" key="1">
    <source>
        <dbReference type="EMBL" id="SFO04054.1"/>
    </source>
</evidence>
<organism evidence="1 2">
    <name type="scientific">Nitrosospira briensis</name>
    <dbReference type="NCBI Taxonomy" id="35799"/>
    <lineage>
        <taxon>Bacteria</taxon>
        <taxon>Pseudomonadati</taxon>
        <taxon>Pseudomonadota</taxon>
        <taxon>Betaproteobacteria</taxon>
        <taxon>Nitrosomonadales</taxon>
        <taxon>Nitrosomonadaceae</taxon>
        <taxon>Nitrosospira</taxon>
    </lineage>
</organism>
<evidence type="ECO:0000313" key="2">
    <source>
        <dbReference type="Proteomes" id="UP000183107"/>
    </source>
</evidence>
<protein>
    <submittedName>
        <fullName evidence="1">Uncharacterized protein</fullName>
    </submittedName>
</protein>
<reference evidence="2" key="1">
    <citation type="submission" date="2016-10" db="EMBL/GenBank/DDBJ databases">
        <authorList>
            <person name="Varghese N."/>
        </authorList>
    </citation>
    <scope>NUCLEOTIDE SEQUENCE [LARGE SCALE GENOMIC DNA]</scope>
    <source>
        <strain evidence="2">Nsp8</strain>
    </source>
</reference>
<name>A0A1I5DXQ9_9PROT</name>
<gene>
    <name evidence="1" type="ORF">SAMN05216386_2455</name>
</gene>
<sequence>MVKKKALGASYLKIRKHFCENASRSIEMLAAGSRHSIPFSTLFLRARDAWPVILILCALDAARVLFWFPVRALQCGYECKPCADPSKTMEAARGNRSHGSRYQQAGYGFLSEKMLTCAMPSPPIVPRNMPLVLKRIA</sequence>
<dbReference type="Proteomes" id="UP000183107">
    <property type="component" value="Unassembled WGS sequence"/>
</dbReference>